<sequence>MGYFAFVNMKKILMIMMLIGFVCAKDDKITFSVYCKAYNKNLGSKAKYIDKMIRQVVPQEMTNYIPAKNTLSVMRKFYKGVKPTASYLYKSFKIRPNFRKWLKSKGVDYLIICGMNISRKPKSLILFYRILPVNSEGDETKFVRSRTWKGMQKRVAQLLQKSMLAKHVEELKSGKSDNENKGWFNEELPSGLAKSKVPGQYVWQQDLSTMVYVPGGSFEQQEIPGYYIDKYEVNNEQFCKFLNSNKDADVTQWIDMESTHSLIQSKDGSYVPKEGCELYPVVEVSWLGAEEYCKWAGKALPSKNQWLKSFHGGEQIPDIKNGQVSLVDNPLQQRTFPWGEEAPDLFVYRCNYHPQKADADGYGWLAPTIAFDGLGDSPYFCSNLSGNVWEWTADEEAEQRFCYGGSWNSGLETLKKPIEVSSEETKSDIGFRSVLTTE</sequence>
<dbReference type="Pfam" id="PF03781">
    <property type="entry name" value="FGE-sulfatase"/>
    <property type="match status" value="1"/>
</dbReference>
<dbReference type="InterPro" id="IPR016187">
    <property type="entry name" value="CTDL_fold"/>
</dbReference>
<dbReference type="AlphaFoldDB" id="A0A5S9IHR7"/>
<accession>A0A5S9IHR7</accession>
<dbReference type="SUPFAM" id="SSF56436">
    <property type="entry name" value="C-type lectin-like"/>
    <property type="match status" value="1"/>
</dbReference>
<keyword evidence="3" id="KW-1185">Reference proteome</keyword>
<dbReference type="GO" id="GO:0120147">
    <property type="term" value="F:formylglycine-generating oxidase activity"/>
    <property type="evidence" value="ECO:0007669"/>
    <property type="project" value="TreeGrafter"/>
</dbReference>
<gene>
    <name evidence="2" type="ORF">UABAM_00226</name>
</gene>
<feature type="domain" description="Sulfatase-modifying factor enzyme-like" evidence="1">
    <location>
        <begin position="218"/>
        <end position="409"/>
    </location>
</feature>
<dbReference type="Proteomes" id="UP000326354">
    <property type="component" value="Chromosome"/>
</dbReference>
<dbReference type="EMBL" id="AP019860">
    <property type="protein sequence ID" value="BBM81884.1"/>
    <property type="molecule type" value="Genomic_DNA"/>
</dbReference>
<evidence type="ECO:0000313" key="3">
    <source>
        <dbReference type="Proteomes" id="UP000326354"/>
    </source>
</evidence>
<dbReference type="Gene3D" id="3.90.1580.10">
    <property type="entry name" value="paralog of FGE (formylglycine-generating enzyme)"/>
    <property type="match status" value="1"/>
</dbReference>
<evidence type="ECO:0000259" key="1">
    <source>
        <dbReference type="Pfam" id="PF03781"/>
    </source>
</evidence>
<reference evidence="2 3" key="1">
    <citation type="submission" date="2019-08" db="EMBL/GenBank/DDBJ databases">
        <title>Complete genome sequence of Candidatus Uab amorphum.</title>
        <authorList>
            <person name="Shiratori T."/>
            <person name="Suzuki S."/>
            <person name="Kakizawa Y."/>
            <person name="Ishida K."/>
        </authorList>
    </citation>
    <scope>NUCLEOTIDE SEQUENCE [LARGE SCALE GENOMIC DNA]</scope>
    <source>
        <strain evidence="2 3">SRT547</strain>
    </source>
</reference>
<protein>
    <submittedName>
        <fullName evidence="2">Serine/threonine-protein kinase pkn1</fullName>
    </submittedName>
</protein>
<dbReference type="PANTHER" id="PTHR23150">
    <property type="entry name" value="SULFATASE MODIFYING FACTOR 1, 2"/>
    <property type="match status" value="1"/>
</dbReference>
<dbReference type="InterPro" id="IPR005532">
    <property type="entry name" value="SUMF_dom"/>
</dbReference>
<keyword evidence="2" id="KW-0418">Kinase</keyword>
<dbReference type="PANTHER" id="PTHR23150:SF19">
    <property type="entry name" value="FORMYLGLYCINE-GENERATING ENZYME"/>
    <property type="match status" value="1"/>
</dbReference>
<evidence type="ECO:0000313" key="2">
    <source>
        <dbReference type="EMBL" id="BBM81884.1"/>
    </source>
</evidence>
<dbReference type="GO" id="GO:0016301">
    <property type="term" value="F:kinase activity"/>
    <property type="evidence" value="ECO:0007669"/>
    <property type="project" value="UniProtKB-KW"/>
</dbReference>
<dbReference type="InterPro" id="IPR042095">
    <property type="entry name" value="SUMF_sf"/>
</dbReference>
<keyword evidence="2" id="KW-0808">Transferase</keyword>
<dbReference type="InterPro" id="IPR051043">
    <property type="entry name" value="Sulfatase_Mod_Factor_Kinase"/>
</dbReference>
<name>A0A5S9IHR7_UABAM</name>
<dbReference type="KEGG" id="uam:UABAM_00226"/>
<organism evidence="2 3">
    <name type="scientific">Uabimicrobium amorphum</name>
    <dbReference type="NCBI Taxonomy" id="2596890"/>
    <lineage>
        <taxon>Bacteria</taxon>
        <taxon>Pseudomonadati</taxon>
        <taxon>Planctomycetota</taxon>
        <taxon>Candidatus Uabimicrobiia</taxon>
        <taxon>Candidatus Uabimicrobiales</taxon>
        <taxon>Candidatus Uabimicrobiaceae</taxon>
        <taxon>Candidatus Uabimicrobium</taxon>
    </lineage>
</organism>
<proteinExistence type="predicted"/>